<dbReference type="Proteomes" id="UP000717624">
    <property type="component" value="Unassembled WGS sequence"/>
</dbReference>
<comment type="caution">
    <text evidence="4">The sequence shown here is derived from an EMBL/GenBank/DDBJ whole genome shotgun (WGS) entry which is preliminary data.</text>
</comment>
<keyword evidence="1" id="KW-0732">Signal</keyword>
<evidence type="ECO:0000259" key="2">
    <source>
        <dbReference type="Pfam" id="PF07833"/>
    </source>
</evidence>
<keyword evidence="5" id="KW-1185">Reference proteome</keyword>
<protein>
    <recommendedName>
        <fullName evidence="6">Protease complex subunit PrcB family protein</fullName>
    </recommendedName>
</protein>
<dbReference type="SUPFAM" id="SSF55383">
    <property type="entry name" value="Copper amine oxidase, domain N"/>
    <property type="match status" value="1"/>
</dbReference>
<dbReference type="EMBL" id="JAFBEB010000007">
    <property type="protein sequence ID" value="MBM7590742.1"/>
    <property type="molecule type" value="Genomic_DNA"/>
</dbReference>
<feature type="chain" id="PRO_5038919880" description="Protease complex subunit PrcB family protein" evidence="1">
    <location>
        <begin position="24"/>
        <end position="253"/>
    </location>
</feature>
<dbReference type="AlphaFoldDB" id="A0A938Y337"/>
<dbReference type="Pfam" id="PF07833">
    <property type="entry name" value="Cu_amine_oxidN1"/>
    <property type="match status" value="1"/>
</dbReference>
<dbReference type="InterPro" id="IPR036582">
    <property type="entry name" value="Mao_N_sf"/>
</dbReference>
<feature type="signal peptide" evidence="1">
    <location>
        <begin position="1"/>
        <end position="23"/>
    </location>
</feature>
<evidence type="ECO:0008006" key="6">
    <source>
        <dbReference type="Google" id="ProtNLM"/>
    </source>
</evidence>
<accession>A0A938Y337</accession>
<dbReference type="InterPro" id="IPR025748">
    <property type="entry name" value="PrcB_C_dom"/>
</dbReference>
<feature type="domain" description="Copper amine oxidase-like N-terminal" evidence="2">
    <location>
        <begin position="32"/>
        <end position="137"/>
    </location>
</feature>
<name>A0A938Y337_9BACL</name>
<sequence>MKLAKWLSIVAGLQLLAVYPAHGDAAGTAIKMNGQIKELQEEQLLLNGRTLLAAEDVAALMQGRIKNGPNGQVSLVVANQTITFKPGLNQFSTGEKWTSVDQGAVRREATVYLPLRVVMEETEHTVSWNPQSQLIEIAEKKGVDSFMLKQPEQLTDEERTFAEGVKKEQGIYHQGNFYVIARGQSPNPGYGLRFAKAEEKGEQLLVYVQLTKPEPGKMYPQMIVYPYLAANIELSRYKTVTFLDADTGKPLFS</sequence>
<gene>
    <name evidence="4" type="ORF">JOD01_002352</name>
</gene>
<organism evidence="4 5">
    <name type="scientific">Brevibacillus fulvus</name>
    <dbReference type="NCBI Taxonomy" id="1125967"/>
    <lineage>
        <taxon>Bacteria</taxon>
        <taxon>Bacillati</taxon>
        <taxon>Bacillota</taxon>
        <taxon>Bacilli</taxon>
        <taxon>Bacillales</taxon>
        <taxon>Paenibacillaceae</taxon>
        <taxon>Brevibacillus</taxon>
    </lineage>
</organism>
<dbReference type="InterPro" id="IPR012854">
    <property type="entry name" value="Cu_amine_oxidase-like_N"/>
</dbReference>
<evidence type="ECO:0000259" key="3">
    <source>
        <dbReference type="Pfam" id="PF14343"/>
    </source>
</evidence>
<feature type="domain" description="PrcB C-terminal" evidence="3">
    <location>
        <begin position="178"/>
        <end position="232"/>
    </location>
</feature>
<dbReference type="RefSeq" id="WP_204518490.1">
    <property type="nucleotide sequence ID" value="NZ_BAABIN010000016.1"/>
</dbReference>
<proteinExistence type="predicted"/>
<reference evidence="4" key="1">
    <citation type="submission" date="2021-01" db="EMBL/GenBank/DDBJ databases">
        <title>Genomic Encyclopedia of Type Strains, Phase IV (KMG-IV): sequencing the most valuable type-strain genomes for metagenomic binning, comparative biology and taxonomic classification.</title>
        <authorList>
            <person name="Goeker M."/>
        </authorList>
    </citation>
    <scope>NUCLEOTIDE SEQUENCE</scope>
    <source>
        <strain evidence="4">DSM 25523</strain>
    </source>
</reference>
<evidence type="ECO:0000313" key="5">
    <source>
        <dbReference type="Proteomes" id="UP000717624"/>
    </source>
</evidence>
<evidence type="ECO:0000313" key="4">
    <source>
        <dbReference type="EMBL" id="MBM7590742.1"/>
    </source>
</evidence>
<dbReference type="Pfam" id="PF14343">
    <property type="entry name" value="PrcB_C"/>
    <property type="match status" value="1"/>
</dbReference>
<evidence type="ECO:0000256" key="1">
    <source>
        <dbReference type="SAM" id="SignalP"/>
    </source>
</evidence>